<reference evidence="2 3" key="1">
    <citation type="journal article" date="2023" name="J. Phycol.">
        <title>Chrysosporum ovalisporum is synonymous with the true-branching cyanobacterium Umezakia natans (Nostocales/Aphanizomenonaceae).</title>
        <authorList>
            <person name="McGregor G.B."/>
            <person name="Sendall B.C."/>
            <person name="Niiyama Y."/>
            <person name="Tuji A."/>
            <person name="Willis A."/>
        </authorList>
    </citation>
    <scope>NUCLEOTIDE SEQUENCE [LARGE SCALE GENOMIC DNA]</scope>
    <source>
        <strain evidence="2 3">CS-531</strain>
    </source>
</reference>
<sequence>MNSYWLVEKMRLSKDKTQIKYNDFLTLTGIPPEVFNYRLGNRSALDWIIDQYQVKTDKLSGITNDPNRLDDEQYIVRLVKQVITVSLETVKIVEELPDLGLPND</sequence>
<dbReference type="EMBL" id="JANQDF010000030">
    <property type="protein sequence ID" value="MDH6104846.1"/>
    <property type="molecule type" value="Genomic_DNA"/>
</dbReference>
<keyword evidence="2" id="KW-0067">ATP-binding</keyword>
<evidence type="ECO:0000313" key="3">
    <source>
        <dbReference type="Proteomes" id="UP001159386"/>
    </source>
</evidence>
<keyword evidence="2" id="KW-0547">Nucleotide-binding</keyword>
<keyword evidence="3" id="KW-1185">Reference proteome</keyword>
<accession>A0ABT6KAG6</accession>
<proteinExistence type="predicted"/>
<dbReference type="Pfam" id="PF18135">
    <property type="entry name" value="Type_ISP_C"/>
    <property type="match status" value="1"/>
</dbReference>
<organism evidence="2 3">
    <name type="scientific">Anabaenopsis tanganyikae CS-531</name>
    <dbReference type="NCBI Taxonomy" id="2785304"/>
    <lineage>
        <taxon>Bacteria</taxon>
        <taxon>Bacillati</taxon>
        <taxon>Cyanobacteriota</taxon>
        <taxon>Cyanophyceae</taxon>
        <taxon>Nostocales</taxon>
        <taxon>Nodulariaceae</taxon>
        <taxon>Anabaenopsis</taxon>
        <taxon>Anabaenopsis tanganyikae</taxon>
    </lineage>
</organism>
<dbReference type="Proteomes" id="UP001159386">
    <property type="component" value="Unassembled WGS sequence"/>
</dbReference>
<keyword evidence="2" id="KW-0378">Hydrolase</keyword>
<keyword evidence="2" id="KW-0347">Helicase</keyword>
<evidence type="ECO:0000313" key="2">
    <source>
        <dbReference type="EMBL" id="MDH6104846.1"/>
    </source>
</evidence>
<dbReference type="RefSeq" id="WP_280801496.1">
    <property type="nucleotide sequence ID" value="NZ_JANQDF010000030.1"/>
</dbReference>
<evidence type="ECO:0000259" key="1">
    <source>
        <dbReference type="Pfam" id="PF18135"/>
    </source>
</evidence>
<protein>
    <submittedName>
        <fullName evidence="2">Helicase</fullName>
    </submittedName>
</protein>
<dbReference type="GO" id="GO:0004386">
    <property type="term" value="F:helicase activity"/>
    <property type="evidence" value="ECO:0007669"/>
    <property type="project" value="UniProtKB-KW"/>
</dbReference>
<dbReference type="InterPro" id="IPR041635">
    <property type="entry name" value="Type_ISP_LLaBIII_C"/>
</dbReference>
<feature type="domain" description="Type ISP restriction-modification enzyme LLaBIII C-terminal specificity" evidence="1">
    <location>
        <begin position="5"/>
        <end position="77"/>
    </location>
</feature>
<name>A0ABT6KAG6_9CYAN</name>
<comment type="caution">
    <text evidence="2">The sequence shown here is derived from an EMBL/GenBank/DDBJ whole genome shotgun (WGS) entry which is preliminary data.</text>
</comment>
<gene>
    <name evidence="2" type="ORF">NWP22_02980</name>
</gene>